<keyword evidence="1" id="KW-0732">Signal</keyword>
<evidence type="ECO:0000256" key="1">
    <source>
        <dbReference type="SAM" id="SignalP"/>
    </source>
</evidence>
<accession>G3MSB9</accession>
<feature type="chain" id="PRO_5003447622" description="BPTI/Kunitz inhibitor domain-containing protein" evidence="1">
    <location>
        <begin position="20"/>
        <end position="154"/>
    </location>
</feature>
<sequence>MHLSIAIVVSCSFVALLLAGGYGDEGNSEQGSCKKLETRLEIDDPEFDESIIRFVYNETLKRCIYDLVKPNETNSYENFYDCVTKCNTGQGAPRCVQGQISDCSEGDDCDEFFTYDIQSERCIPINTTYANYIANASHNIFLRQEYCQNDCSYV</sequence>
<evidence type="ECO:0008006" key="3">
    <source>
        <dbReference type="Google" id="ProtNLM"/>
    </source>
</evidence>
<feature type="signal peptide" evidence="1">
    <location>
        <begin position="1"/>
        <end position="19"/>
    </location>
</feature>
<proteinExistence type="evidence at transcript level"/>
<evidence type="ECO:0000313" key="2">
    <source>
        <dbReference type="EMBL" id="AEO36387.1"/>
    </source>
</evidence>
<organism evidence="2">
    <name type="scientific">Amblyomma maculatum</name>
    <name type="common">Gulf Coast tick</name>
    <dbReference type="NCBI Taxonomy" id="34609"/>
    <lineage>
        <taxon>Eukaryota</taxon>
        <taxon>Metazoa</taxon>
        <taxon>Ecdysozoa</taxon>
        <taxon>Arthropoda</taxon>
        <taxon>Chelicerata</taxon>
        <taxon>Arachnida</taxon>
        <taxon>Acari</taxon>
        <taxon>Parasitiformes</taxon>
        <taxon>Ixodida</taxon>
        <taxon>Ixodoidea</taxon>
        <taxon>Ixodidae</taxon>
        <taxon>Amblyomminae</taxon>
        <taxon>Amblyomma</taxon>
    </lineage>
</organism>
<dbReference type="AlphaFoldDB" id="G3MSB9"/>
<protein>
    <recommendedName>
        <fullName evidence="3">BPTI/Kunitz inhibitor domain-containing protein</fullName>
    </recommendedName>
</protein>
<reference evidence="2" key="1">
    <citation type="journal article" date="2011" name="PLoS ONE">
        <title>A deep insight into the sialotranscriptome of the gulf coast tick, Amblyomma maculatum.</title>
        <authorList>
            <person name="Karim S."/>
            <person name="Singh P."/>
            <person name="Ribeiro J.M."/>
        </authorList>
    </citation>
    <scope>NUCLEOTIDE SEQUENCE</scope>
    <source>
        <tissue evidence="2">Salivary gland</tissue>
    </source>
</reference>
<dbReference type="EMBL" id="JO844770">
    <property type="protein sequence ID" value="AEO36387.1"/>
    <property type="molecule type" value="mRNA"/>
</dbReference>
<name>G3MSB9_AMBMU</name>